<sequence length="51" mass="6120">KKKKKKVELCHQGPNFISFWNWYPGLQSLVENKDSLNTNYKVFWTIETCID</sequence>
<organism evidence="1">
    <name type="scientific">Lepeophtheirus salmonis</name>
    <name type="common">Salmon louse</name>
    <name type="synonym">Caligus salmonis</name>
    <dbReference type="NCBI Taxonomy" id="72036"/>
    <lineage>
        <taxon>Eukaryota</taxon>
        <taxon>Metazoa</taxon>
        <taxon>Ecdysozoa</taxon>
        <taxon>Arthropoda</taxon>
        <taxon>Crustacea</taxon>
        <taxon>Multicrustacea</taxon>
        <taxon>Hexanauplia</taxon>
        <taxon>Copepoda</taxon>
        <taxon>Siphonostomatoida</taxon>
        <taxon>Caligidae</taxon>
        <taxon>Lepeophtheirus</taxon>
    </lineage>
</organism>
<protein>
    <submittedName>
        <fullName evidence="1">Uncharacterized protein</fullName>
    </submittedName>
</protein>
<evidence type="ECO:0000313" key="1">
    <source>
        <dbReference type="EMBL" id="CDW51272.1"/>
    </source>
</evidence>
<dbReference type="AlphaFoldDB" id="A0A0K2VLT0"/>
<reference evidence="1" key="1">
    <citation type="submission" date="2014-05" db="EMBL/GenBank/DDBJ databases">
        <authorList>
            <person name="Chronopoulou M."/>
        </authorList>
    </citation>
    <scope>NUCLEOTIDE SEQUENCE</scope>
    <source>
        <tissue evidence="1">Whole organism</tissue>
    </source>
</reference>
<accession>A0A0K2VLT0</accession>
<proteinExistence type="predicted"/>
<feature type="non-terminal residue" evidence="1">
    <location>
        <position position="1"/>
    </location>
</feature>
<name>A0A0K2VLT0_LEPSM</name>
<dbReference type="EMBL" id="HACA01033910">
    <property type="protein sequence ID" value="CDW51272.1"/>
    <property type="molecule type" value="Transcribed_RNA"/>
</dbReference>